<gene>
    <name evidence="1" type="ORF">BgAZ_500260</name>
</gene>
<proteinExistence type="predicted"/>
<dbReference type="Proteomes" id="UP001230268">
    <property type="component" value="Unassembled WGS sequence"/>
</dbReference>
<protein>
    <submittedName>
        <fullName evidence="1">Uncharacterized protein</fullName>
    </submittedName>
</protein>
<keyword evidence="2" id="KW-1185">Reference proteome</keyword>
<reference evidence="1" key="1">
    <citation type="submission" date="2023-08" db="EMBL/GenBank/DDBJ databases">
        <title>Draft sequence of the Babesia gibsoni genome.</title>
        <authorList>
            <person name="Yamagishi J.Y."/>
            <person name="Xuan X.X."/>
        </authorList>
    </citation>
    <scope>NUCLEOTIDE SEQUENCE</scope>
    <source>
        <strain evidence="1">Azabu</strain>
    </source>
</reference>
<organism evidence="1 2">
    <name type="scientific">Babesia gibsoni</name>
    <dbReference type="NCBI Taxonomy" id="33632"/>
    <lineage>
        <taxon>Eukaryota</taxon>
        <taxon>Sar</taxon>
        <taxon>Alveolata</taxon>
        <taxon>Apicomplexa</taxon>
        <taxon>Aconoidasida</taxon>
        <taxon>Piroplasmida</taxon>
        <taxon>Babesiidae</taxon>
        <taxon>Babesia</taxon>
    </lineage>
</organism>
<evidence type="ECO:0000313" key="2">
    <source>
        <dbReference type="Proteomes" id="UP001230268"/>
    </source>
</evidence>
<sequence length="122" mass="13876">MTDEDADLPEAIVEALPHGRRLEKATLLEMAYTACMVRKEGDAFEFRLKIHPEQHRVPFLEQDDPLNGCYQLLKKDEGGILKEVLDKGKGQHFIPSTFSSKGKIKQKGSPNAKHMCYCAWIF</sequence>
<dbReference type="AlphaFoldDB" id="A0AAD8PCP7"/>
<evidence type="ECO:0000313" key="1">
    <source>
        <dbReference type="EMBL" id="KAK1441694.1"/>
    </source>
</evidence>
<accession>A0AAD8PCP7</accession>
<name>A0AAD8PCP7_BABGI</name>
<dbReference type="EMBL" id="JAVEPI010000005">
    <property type="protein sequence ID" value="KAK1441694.1"/>
    <property type="molecule type" value="Genomic_DNA"/>
</dbReference>
<comment type="caution">
    <text evidence="1">The sequence shown here is derived from an EMBL/GenBank/DDBJ whole genome shotgun (WGS) entry which is preliminary data.</text>
</comment>